<proteinExistence type="predicted"/>
<gene>
    <name evidence="1" type="ORF">ABLV49_08950</name>
</gene>
<name>A0AAU7LWE3_9BURK</name>
<accession>A0AAU7LWE3</accession>
<reference evidence="1" key="1">
    <citation type="submission" date="2024-05" db="EMBL/GenBank/DDBJ databases">
        <authorList>
            <person name="Bunk B."/>
            <person name="Swiderski J."/>
            <person name="Sproer C."/>
            <person name="Thiel V."/>
        </authorList>
    </citation>
    <scope>NUCLEOTIDE SEQUENCE</scope>
    <source>
        <strain evidence="1">DSM 17735</strain>
    </source>
</reference>
<dbReference type="RefSeq" id="WP_349281238.1">
    <property type="nucleotide sequence ID" value="NZ_CBCSCU010000004.1"/>
</dbReference>
<sequence>MNTDADYLRFDPFEGEEADIACKTVAIKRARKKHPCFLGAGPQGDHHTIKPGERYRSEKALIDGSFWGRSAICLPCIDKFLADVLGSTGEPL</sequence>
<dbReference type="EMBL" id="CP157675">
    <property type="protein sequence ID" value="XBP71902.1"/>
    <property type="molecule type" value="Genomic_DNA"/>
</dbReference>
<dbReference type="AlphaFoldDB" id="A0AAU7LWE3"/>
<protein>
    <submittedName>
        <fullName evidence="1">Uncharacterized protein</fullName>
    </submittedName>
</protein>
<evidence type="ECO:0000313" key="1">
    <source>
        <dbReference type="EMBL" id="XBP71902.1"/>
    </source>
</evidence>
<organism evidence="1">
    <name type="scientific">Polaromonas hydrogenivorans</name>
    <dbReference type="NCBI Taxonomy" id="335476"/>
    <lineage>
        <taxon>Bacteria</taxon>
        <taxon>Pseudomonadati</taxon>
        <taxon>Pseudomonadota</taxon>
        <taxon>Betaproteobacteria</taxon>
        <taxon>Burkholderiales</taxon>
        <taxon>Comamonadaceae</taxon>
        <taxon>Polaromonas</taxon>
    </lineage>
</organism>